<dbReference type="EMBL" id="AP014927">
    <property type="protein sequence ID" value="BAS04993.1"/>
    <property type="molecule type" value="Genomic_DNA"/>
</dbReference>
<dbReference type="Proteomes" id="UP000202583">
    <property type="component" value="Segment"/>
</dbReference>
<organism evidence="3 4">
    <name type="scientific">Ralstonia phage RSF1</name>
    <dbReference type="NCBI Taxonomy" id="1689679"/>
    <lineage>
        <taxon>Viruses</taxon>
        <taxon>Duplodnaviria</taxon>
        <taxon>Heunggongvirae</taxon>
        <taxon>Uroviricota</taxon>
        <taxon>Caudoviricetes</taxon>
        <taxon>Chimalliviridae</taxon>
        <taxon>Chiangmaivirus</taxon>
        <taxon>Chiangmaivirus RSF1</taxon>
    </lineage>
</organism>
<keyword evidence="2" id="KW-0472">Membrane</keyword>
<sequence length="280" mass="33448">MNIDHVFFGALTLGAIVLAFIWFSTRQRKVKSKKPNRKDRRAIENIQKAYEAERDREWTLQGFRYKEFKDKLVKTMEQAKTYHWSLFLFTQTVLELTERSMQEYENNCKKKALIDAYMPNYFHVVMKHACDSIIEYSGRKGLSGIGMELMRFVESNFRLKGIQGVFYRHRQHLHYSDRCEAMTVAILSFFTQNIAKTTMDYATKPFDYLTDEDMTEWELVSKEFFRKAVDEYFADAVKHIERTNYAAQARRDNQEHQKNRRQRSARVKKQNRKAKKMGYA</sequence>
<evidence type="ECO:0000256" key="2">
    <source>
        <dbReference type="SAM" id="Phobius"/>
    </source>
</evidence>
<dbReference type="KEGG" id="vg:26634662"/>
<dbReference type="GeneID" id="26634662"/>
<keyword evidence="4" id="KW-1185">Reference proteome</keyword>
<reference evidence="3 4" key="1">
    <citation type="submission" date="2015-07" db="EMBL/GenBank/DDBJ databases">
        <title>Two Asian jumbo phage RSL2 and RSF1 infecting the phytopathogen Ralstonia solanacearum share common features related to the phi-KZ-like phages.</title>
        <authorList>
            <person name="Kawasaki T."/>
            <person name="Fujie M."/>
            <person name="Chatchawankanphanich O."/>
            <person name="Ogata H."/>
            <person name="Yamada T."/>
        </authorList>
    </citation>
    <scope>NUCLEOTIDE SEQUENCE [LARGE SCALE GENOMIC DNA]</scope>
    <source>
        <strain evidence="3 4">RSF1</strain>
    </source>
</reference>
<dbReference type="RefSeq" id="YP_009208005.1">
    <property type="nucleotide sequence ID" value="NC_028899.1"/>
</dbReference>
<proteinExistence type="predicted"/>
<feature type="compositionally biased region" description="Basic residues" evidence="1">
    <location>
        <begin position="258"/>
        <end position="280"/>
    </location>
</feature>
<feature type="region of interest" description="Disordered" evidence="1">
    <location>
        <begin position="246"/>
        <end position="280"/>
    </location>
</feature>
<evidence type="ECO:0000256" key="1">
    <source>
        <dbReference type="SAM" id="MobiDB-lite"/>
    </source>
</evidence>
<evidence type="ECO:0000313" key="4">
    <source>
        <dbReference type="Proteomes" id="UP000202583"/>
    </source>
</evidence>
<keyword evidence="2" id="KW-0812">Transmembrane</keyword>
<feature type="transmembrane region" description="Helical" evidence="2">
    <location>
        <begin position="6"/>
        <end position="24"/>
    </location>
</feature>
<keyword evidence="2" id="KW-1133">Transmembrane helix</keyword>
<dbReference type="OrthoDB" id="31606at10239"/>
<accession>A0A0K2QR13</accession>
<name>A0A0K2QR13_9CAUD</name>
<evidence type="ECO:0000313" key="3">
    <source>
        <dbReference type="EMBL" id="BAS04993.1"/>
    </source>
</evidence>
<protein>
    <submittedName>
        <fullName evidence="3">Uncharacterized protein</fullName>
    </submittedName>
</protein>